<dbReference type="CDD" id="cd16325">
    <property type="entry name" value="LolA"/>
    <property type="match status" value="1"/>
</dbReference>
<protein>
    <submittedName>
        <fullName evidence="3">Outer-membrane lipoprotein carrier protein LolA</fullName>
    </submittedName>
</protein>
<dbReference type="InterPro" id="IPR004564">
    <property type="entry name" value="OM_lipoprot_carrier_LolA-like"/>
</dbReference>
<sequence>MKHLILALALLCFPFPATAQTPVENPAAVTAQVEGYLQNLKTAKARFLQTAGDGSQAIGTFYLSRPGKLRFEYDPPIKDYVVADGYFIYFYDGQLQEQSNAPIGQTMADFLLRPDLKLKGDVSVTKVERGGELTMVSLAQASDPAAGTLTLAFSEEPFALKKWRVTDAQGAITEVELFQLQTGVNLPSSLFVYTDPKKLEGRRFND</sequence>
<name>A0A7T5R2E4_9BACT</name>
<keyword evidence="1 2" id="KW-0732">Signal</keyword>
<evidence type="ECO:0000313" key="4">
    <source>
        <dbReference type="Proteomes" id="UP000595362"/>
    </source>
</evidence>
<reference evidence="3 4" key="1">
    <citation type="submission" date="2020-07" db="EMBL/GenBank/DDBJ databases">
        <title>Huge and variable diversity of episymbiotic CPR bacteria and DPANN archaea in groundwater ecosystems.</title>
        <authorList>
            <person name="He C.Y."/>
            <person name="Keren R."/>
            <person name="Whittaker M."/>
            <person name="Farag I.F."/>
            <person name="Doudna J."/>
            <person name="Cate J.H.D."/>
            <person name="Banfield J.F."/>
        </authorList>
    </citation>
    <scope>NUCLEOTIDE SEQUENCE [LARGE SCALE GENOMIC DNA]</scope>
    <source>
        <strain evidence="3">NC_groundwater_70_Ag_B-0.1um_54_66</strain>
    </source>
</reference>
<dbReference type="Proteomes" id="UP000595362">
    <property type="component" value="Chromosome"/>
</dbReference>
<accession>A0A7T5R2E4</accession>
<dbReference type="SUPFAM" id="SSF89392">
    <property type="entry name" value="Prokaryotic lipoproteins and lipoprotein localization factors"/>
    <property type="match status" value="1"/>
</dbReference>
<dbReference type="PANTHER" id="PTHR35869:SF1">
    <property type="entry name" value="OUTER-MEMBRANE LIPOPROTEIN CARRIER PROTEIN"/>
    <property type="match status" value="1"/>
</dbReference>
<keyword evidence="3" id="KW-0449">Lipoprotein</keyword>
<gene>
    <name evidence="3" type="ORF">HYS17_00050</name>
</gene>
<dbReference type="PANTHER" id="PTHR35869">
    <property type="entry name" value="OUTER-MEMBRANE LIPOPROTEIN CARRIER PROTEIN"/>
    <property type="match status" value="1"/>
</dbReference>
<feature type="signal peptide" evidence="2">
    <location>
        <begin position="1"/>
        <end position="19"/>
    </location>
</feature>
<dbReference type="InterPro" id="IPR029046">
    <property type="entry name" value="LolA/LolB/LppX"/>
</dbReference>
<organism evidence="3 4">
    <name type="scientific">Micavibrio aeruginosavorus</name>
    <dbReference type="NCBI Taxonomy" id="349221"/>
    <lineage>
        <taxon>Bacteria</taxon>
        <taxon>Pseudomonadati</taxon>
        <taxon>Bdellovibrionota</taxon>
        <taxon>Bdellovibrionia</taxon>
        <taxon>Bdellovibrionales</taxon>
        <taxon>Pseudobdellovibrionaceae</taxon>
        <taxon>Micavibrio</taxon>
    </lineage>
</organism>
<evidence type="ECO:0000256" key="1">
    <source>
        <dbReference type="ARBA" id="ARBA00022729"/>
    </source>
</evidence>
<feature type="chain" id="PRO_5032368409" evidence="2">
    <location>
        <begin position="20"/>
        <end position="206"/>
    </location>
</feature>
<dbReference type="EMBL" id="CP066681">
    <property type="protein sequence ID" value="QQG36222.1"/>
    <property type="molecule type" value="Genomic_DNA"/>
</dbReference>
<proteinExistence type="predicted"/>
<dbReference type="Gene3D" id="2.50.20.10">
    <property type="entry name" value="Lipoprotein localisation LolA/LolB/LppX"/>
    <property type="match status" value="1"/>
</dbReference>
<dbReference type="AlphaFoldDB" id="A0A7T5R2E4"/>
<evidence type="ECO:0000256" key="2">
    <source>
        <dbReference type="SAM" id="SignalP"/>
    </source>
</evidence>
<dbReference type="Pfam" id="PF03548">
    <property type="entry name" value="LolA"/>
    <property type="match status" value="1"/>
</dbReference>
<evidence type="ECO:0000313" key="3">
    <source>
        <dbReference type="EMBL" id="QQG36222.1"/>
    </source>
</evidence>